<dbReference type="Proteomes" id="UP000460221">
    <property type="component" value="Unassembled WGS sequence"/>
</dbReference>
<dbReference type="NCBIfam" id="TIGR00976">
    <property type="entry name" value="CocE_NonD"/>
    <property type="match status" value="2"/>
</dbReference>
<dbReference type="InterPro" id="IPR050585">
    <property type="entry name" value="Xaa-Pro_dipeptidyl-ppase/CocE"/>
</dbReference>
<dbReference type="SUPFAM" id="SSF49785">
    <property type="entry name" value="Galactose-binding domain-like"/>
    <property type="match status" value="1"/>
</dbReference>
<accession>A0A7K1FHN0</accession>
<evidence type="ECO:0000256" key="2">
    <source>
        <dbReference type="SAM" id="MobiDB-lite"/>
    </source>
</evidence>
<dbReference type="InterPro" id="IPR008979">
    <property type="entry name" value="Galactose-bd-like_sf"/>
</dbReference>
<dbReference type="Pfam" id="PF02129">
    <property type="entry name" value="Peptidase_S15"/>
    <property type="match status" value="1"/>
</dbReference>
<dbReference type="SMART" id="SM00939">
    <property type="entry name" value="PepX_C"/>
    <property type="match status" value="1"/>
</dbReference>
<dbReference type="PANTHER" id="PTHR43056">
    <property type="entry name" value="PEPTIDASE S9 PROLYL OLIGOPEPTIDASE"/>
    <property type="match status" value="1"/>
</dbReference>
<dbReference type="SUPFAM" id="SSF53474">
    <property type="entry name" value="alpha/beta-Hydrolases"/>
    <property type="match status" value="1"/>
</dbReference>
<dbReference type="Gene3D" id="3.40.50.1820">
    <property type="entry name" value="alpha/beta hydrolase"/>
    <property type="match status" value="1"/>
</dbReference>
<dbReference type="InterPro" id="IPR005674">
    <property type="entry name" value="CocE/Ser_esterase"/>
</dbReference>
<gene>
    <name evidence="4" type="ORF">GIS00_06405</name>
</gene>
<dbReference type="AlphaFoldDB" id="A0A7K1FHN0"/>
<feature type="compositionally biased region" description="Basic and acidic residues" evidence="2">
    <location>
        <begin position="473"/>
        <end position="489"/>
    </location>
</feature>
<sequence>MTRSADAPISPSTSVMSPERPWRRPGAARYAMARLRGLRRPQVTVYEAPRVVVDNDLPIPTRDGTVLRANVYRPQGAGPWPVIVCAHPYGKDNLPARGRNGWRLPPQYRMMRQTSPVRISQYTSWEAPDPAYWTDHGYVVVNADLRGSGTSEGVGTLLSAQEGRDVADIIQWASEQPWSTGSVGMIGVSYLAITQYSGAAERPDALRCIVPWEGFTDPYRDLMRPGGVRENGFLKLWTALMTASETVNLEKAARIHPTRDDWWTSLVRDISNIQVPVLLCTSFSDNNLHSRGTFRAFETVSSTDRFAWTHRSGKWSTFYSDEAKEAQLAFFDHFLADRAPRPDLPAVRLEVRDSRDTVTVVRREDAWPLARTLWTPWYLDNGRLGDHPSTHAGTARFDLRRQGLSFRRTLGRDLELTGAMALRIWIELDGTTDADLYVGVEKWRNGRYVPFEGSYGFGRDRVTTGWQRVSMRELDEEKSRPGRPEHTFDRPQPMTTGEVVPVDVALGPSATSFRSGDEIRLVIAGRWLWPSNPLTGQFPAHYARGPRGRATLHWGPERPAALTVPVIPSSEF</sequence>
<dbReference type="GO" id="GO:0008239">
    <property type="term" value="F:dipeptidyl-peptidase activity"/>
    <property type="evidence" value="ECO:0007669"/>
    <property type="project" value="InterPro"/>
</dbReference>
<organism evidence="4 5">
    <name type="scientific">Nakamurella alba</name>
    <dbReference type="NCBI Taxonomy" id="2665158"/>
    <lineage>
        <taxon>Bacteria</taxon>
        <taxon>Bacillati</taxon>
        <taxon>Actinomycetota</taxon>
        <taxon>Actinomycetes</taxon>
        <taxon>Nakamurellales</taxon>
        <taxon>Nakamurellaceae</taxon>
        <taxon>Nakamurella</taxon>
    </lineage>
</organism>
<dbReference type="Pfam" id="PF08530">
    <property type="entry name" value="PepX_C"/>
    <property type="match status" value="1"/>
</dbReference>
<keyword evidence="5" id="KW-1185">Reference proteome</keyword>
<feature type="domain" description="Xaa-Pro dipeptidyl-peptidase C-terminal" evidence="3">
    <location>
        <begin position="328"/>
        <end position="563"/>
    </location>
</feature>
<evidence type="ECO:0000313" key="4">
    <source>
        <dbReference type="EMBL" id="MTD13576.1"/>
    </source>
</evidence>
<proteinExistence type="predicted"/>
<dbReference type="Gene3D" id="2.60.120.260">
    <property type="entry name" value="Galactose-binding domain-like"/>
    <property type="match status" value="1"/>
</dbReference>
<dbReference type="InterPro" id="IPR029058">
    <property type="entry name" value="AB_hydrolase_fold"/>
</dbReference>
<keyword evidence="1 4" id="KW-0378">Hydrolase</keyword>
<dbReference type="EMBL" id="WLYK01000001">
    <property type="protein sequence ID" value="MTD13576.1"/>
    <property type="molecule type" value="Genomic_DNA"/>
</dbReference>
<protein>
    <submittedName>
        <fullName evidence="4">CocE/NonD family hydrolase</fullName>
    </submittedName>
</protein>
<comment type="caution">
    <text evidence="4">The sequence shown here is derived from an EMBL/GenBank/DDBJ whole genome shotgun (WGS) entry which is preliminary data.</text>
</comment>
<evidence type="ECO:0000313" key="5">
    <source>
        <dbReference type="Proteomes" id="UP000460221"/>
    </source>
</evidence>
<dbReference type="Gene3D" id="1.10.3020.20">
    <property type="match status" value="1"/>
</dbReference>
<feature type="region of interest" description="Disordered" evidence="2">
    <location>
        <begin position="1"/>
        <end position="22"/>
    </location>
</feature>
<dbReference type="InterPro" id="IPR013736">
    <property type="entry name" value="Xaa-Pro_dipept_C"/>
</dbReference>
<dbReference type="PANTHER" id="PTHR43056:SF10">
    <property type="entry name" value="COCE_NOND FAMILY, PUTATIVE (AFU_ORTHOLOGUE AFUA_7G00600)-RELATED"/>
    <property type="match status" value="1"/>
</dbReference>
<dbReference type="InterPro" id="IPR000383">
    <property type="entry name" value="Xaa-Pro-like_dom"/>
</dbReference>
<name>A0A7K1FHN0_9ACTN</name>
<evidence type="ECO:0000259" key="3">
    <source>
        <dbReference type="SMART" id="SM00939"/>
    </source>
</evidence>
<feature type="region of interest" description="Disordered" evidence="2">
    <location>
        <begin position="473"/>
        <end position="495"/>
    </location>
</feature>
<evidence type="ECO:0000256" key="1">
    <source>
        <dbReference type="ARBA" id="ARBA00022801"/>
    </source>
</evidence>
<dbReference type="RefSeq" id="WP_154767402.1">
    <property type="nucleotide sequence ID" value="NZ_WLYK01000001.1"/>
</dbReference>
<reference evidence="4 5" key="1">
    <citation type="submission" date="2019-11" db="EMBL/GenBank/DDBJ databases">
        <authorList>
            <person name="Jiang L.-Q."/>
        </authorList>
    </citation>
    <scope>NUCLEOTIDE SEQUENCE [LARGE SCALE GENOMIC DNA]</scope>
    <source>
        <strain evidence="4 5">YIM 132087</strain>
    </source>
</reference>